<feature type="compositionally biased region" description="Low complexity" evidence="1">
    <location>
        <begin position="105"/>
        <end position="124"/>
    </location>
</feature>
<dbReference type="InParanoid" id="A0A0V0QK09"/>
<feature type="region of interest" description="Disordered" evidence="1">
    <location>
        <begin position="46"/>
        <end position="139"/>
    </location>
</feature>
<feature type="compositionally biased region" description="Polar residues" evidence="1">
    <location>
        <begin position="64"/>
        <end position="73"/>
    </location>
</feature>
<protein>
    <submittedName>
        <fullName evidence="2">Uncharacterized protein</fullName>
    </submittedName>
</protein>
<accession>A0A0V0QK09</accession>
<comment type="caution">
    <text evidence="2">The sequence shown here is derived from an EMBL/GenBank/DDBJ whole genome shotgun (WGS) entry which is preliminary data.</text>
</comment>
<gene>
    <name evidence="2" type="ORF">PPERSA_10089</name>
</gene>
<reference evidence="2 3" key="1">
    <citation type="journal article" date="2015" name="Sci. Rep.">
        <title>Genome of the facultative scuticociliatosis pathogen Pseudocohnilembus persalinus provides insight into its virulence through horizontal gene transfer.</title>
        <authorList>
            <person name="Xiong J."/>
            <person name="Wang G."/>
            <person name="Cheng J."/>
            <person name="Tian M."/>
            <person name="Pan X."/>
            <person name="Warren A."/>
            <person name="Jiang C."/>
            <person name="Yuan D."/>
            <person name="Miao W."/>
        </authorList>
    </citation>
    <scope>NUCLEOTIDE SEQUENCE [LARGE SCALE GENOMIC DNA]</scope>
    <source>
        <strain evidence="2">36N120E</strain>
    </source>
</reference>
<evidence type="ECO:0000313" key="3">
    <source>
        <dbReference type="Proteomes" id="UP000054937"/>
    </source>
</evidence>
<sequence>MGNGCTKNNLKVQKQPHIYQEGIKSEEKQNDDNFLDKVQEIEYSGAKTTLNNNNYNNKNQQNKSPQRIRNARQSKVDYSGNSNNLLQNIDDDQSIGNVSPFRQPLQEQQQTLENSSQQQQIINNKSGENHKSRKQRSISNQSQIKFNLQTTQIQQDKSQPQMGYSVPYKRYNYQRSSNQIDKENQLTFKNNLNNLLTNQMDYDRYSPLNKDKNESSNNLNIFQKSQIKPFQNPDKLDYTGFNQLHKNIDSQDNSFMDLSTSVTNNLVQKNRKNVGRQRINTKQSNQNFNENIIEENENQDIQQKDQIKNIIQNDSSMIIEKLD</sequence>
<keyword evidence="3" id="KW-1185">Reference proteome</keyword>
<dbReference type="AlphaFoldDB" id="A0A0V0QK09"/>
<feature type="compositionally biased region" description="Low complexity" evidence="1">
    <location>
        <begin position="51"/>
        <end position="63"/>
    </location>
</feature>
<dbReference type="Proteomes" id="UP000054937">
    <property type="component" value="Unassembled WGS sequence"/>
</dbReference>
<organism evidence="2 3">
    <name type="scientific">Pseudocohnilembus persalinus</name>
    <name type="common">Ciliate</name>
    <dbReference type="NCBI Taxonomy" id="266149"/>
    <lineage>
        <taxon>Eukaryota</taxon>
        <taxon>Sar</taxon>
        <taxon>Alveolata</taxon>
        <taxon>Ciliophora</taxon>
        <taxon>Intramacronucleata</taxon>
        <taxon>Oligohymenophorea</taxon>
        <taxon>Scuticociliatia</taxon>
        <taxon>Philasterida</taxon>
        <taxon>Pseudocohnilembidae</taxon>
        <taxon>Pseudocohnilembus</taxon>
    </lineage>
</organism>
<evidence type="ECO:0000313" key="2">
    <source>
        <dbReference type="EMBL" id="KRX02472.1"/>
    </source>
</evidence>
<feature type="region of interest" description="Disordered" evidence="1">
    <location>
        <begin position="1"/>
        <end position="32"/>
    </location>
</feature>
<dbReference type="EMBL" id="LDAU01000155">
    <property type="protein sequence ID" value="KRX02472.1"/>
    <property type="molecule type" value="Genomic_DNA"/>
</dbReference>
<name>A0A0V0QK09_PSEPJ</name>
<proteinExistence type="predicted"/>
<evidence type="ECO:0000256" key="1">
    <source>
        <dbReference type="SAM" id="MobiDB-lite"/>
    </source>
</evidence>
<feature type="compositionally biased region" description="Basic and acidic residues" evidence="1">
    <location>
        <begin position="23"/>
        <end position="32"/>
    </location>
</feature>
<feature type="compositionally biased region" description="Polar residues" evidence="1">
    <location>
        <begin position="1"/>
        <end position="12"/>
    </location>
</feature>